<dbReference type="UniPathway" id="UPA00138"/>
<evidence type="ECO:0000256" key="5">
    <source>
        <dbReference type="ARBA" id="ARBA00022490"/>
    </source>
</evidence>
<proteinExistence type="inferred from homology"/>
<dbReference type="EC" id="4.1.1.49" evidence="4"/>
<evidence type="ECO:0000256" key="4">
    <source>
        <dbReference type="ARBA" id="ARBA00012363"/>
    </source>
</evidence>
<evidence type="ECO:0000256" key="10">
    <source>
        <dbReference type="SAM" id="MobiDB-lite"/>
    </source>
</evidence>
<dbReference type="Gene3D" id="3.90.228.20">
    <property type="match status" value="2"/>
</dbReference>
<dbReference type="CDD" id="cd00484">
    <property type="entry name" value="PEPCK_ATP"/>
    <property type="match status" value="1"/>
</dbReference>
<dbReference type="Gene3D" id="3.40.449.10">
    <property type="entry name" value="Phosphoenolpyruvate Carboxykinase, domain 1"/>
    <property type="match status" value="1"/>
</dbReference>
<protein>
    <recommendedName>
        <fullName evidence="4">phosphoenolpyruvate carboxykinase (ATP)</fullName>
        <ecNumber evidence="4">4.1.1.49</ecNumber>
    </recommendedName>
</protein>
<dbReference type="InterPro" id="IPR008210">
    <property type="entry name" value="PEP_carboxykinase_N"/>
</dbReference>
<comment type="caution">
    <text evidence="11">The sequence shown here is derived from an EMBL/GenBank/DDBJ whole genome shotgun (WGS) entry which is preliminary data.</text>
</comment>
<dbReference type="Pfam" id="PF01293">
    <property type="entry name" value="PEPCK_ATP"/>
    <property type="match status" value="2"/>
</dbReference>
<evidence type="ECO:0000256" key="2">
    <source>
        <dbReference type="ARBA" id="ARBA00004742"/>
    </source>
</evidence>
<reference evidence="11 12" key="1">
    <citation type="submission" date="2020-10" db="EMBL/GenBank/DDBJ databases">
        <title>Plant Genome Project.</title>
        <authorList>
            <person name="Zhang R.-G."/>
        </authorList>
    </citation>
    <scope>NUCLEOTIDE SEQUENCE [LARGE SCALE GENOMIC DNA]</scope>
    <source>
        <strain evidence="11">FAFU-HL-1</strain>
        <tissue evidence="11">Leaf</tissue>
    </source>
</reference>
<dbReference type="PANTHER" id="PTHR30031:SF28">
    <property type="entry name" value="PHOSPHOENOLPYRUVATE CARBOXYKINASE (ATP)"/>
    <property type="match status" value="1"/>
</dbReference>
<keyword evidence="8" id="KW-0456">Lyase</keyword>
<comment type="pathway">
    <text evidence="2">Carbohydrate biosynthesis; gluconeogenesis.</text>
</comment>
<name>A0A835TG98_9ROSI</name>
<dbReference type="Proteomes" id="UP000657918">
    <property type="component" value="Unassembled WGS sequence"/>
</dbReference>
<dbReference type="SUPFAM" id="SSF68923">
    <property type="entry name" value="PEP carboxykinase N-terminal domain"/>
    <property type="match status" value="1"/>
</dbReference>
<dbReference type="PROSITE" id="PS00532">
    <property type="entry name" value="PEPCK_ATP"/>
    <property type="match status" value="1"/>
</dbReference>
<keyword evidence="7" id="KW-0067">ATP-binding</keyword>
<sequence>MEDAHSKVFSDLQLVYMLKCASKAADENGEFSFASNTPRSTGRKGLPKIQTQDHNKKASDVCHDDSGTPVKATTIDELHSLQRKKSAPTTPIKGTQGAFNAISEEDRQKQQLQSISASLASLMRETGPKLVKGDPARKGEGQQISHHHHYTPTISISDSALKFTHYLYNLSPAELYEHAIKNEKGSFIASSGALATLSGAKTGRSPRDKRVVRDETTEDDLWWGKGSPNIEMDEHTFMVNRERAVDYLNSLDKSNTGKPAFQVFVNDQFLNWDPEHRIKVRIVSARAYHSLFMHNMCIRPTPEELEDFGTPDFTIYNAGQFPCNRYTHHMTSSTSIDINLARKEMVILGTQYAGEMKKGLFGVMHYLMPKRQILSLHSGCNMGKDGDVALFFGLSGTVTLELNRATWSNHLPTDMCLVRSPLDTRFYYKLLLTVLPLVFFVTGTGKTTLSTDHNRYLIGDDEHCWSENGVSNIEGGCYAKCIDLSREKEPDIWNAIKFGTVLENVVFDEHTREVDYMDSSVTENTRAAYPIDYIPNAKIPCVGPHPKNIILLACDAFGVLPPVSKLSLAQTMYHFISGYTALVAGTEDGIKEPQATFSACFGAAFIMMHPTKYAAMLSEKMQKHGATGWLVNTGWSGGSYGSGKRIKLAYTRRIIDAIHSGSLLNANYKKTEVFGLEIPTEIEGVPSEILDPVNTWTDKNAYKDTQLKLAGLFKKNFAVFTDYKIGKNSMLTEEILAAGPNY</sequence>
<dbReference type="OrthoDB" id="184182at2759"/>
<evidence type="ECO:0000313" key="12">
    <source>
        <dbReference type="Proteomes" id="UP000657918"/>
    </source>
</evidence>
<evidence type="ECO:0000256" key="9">
    <source>
        <dbReference type="ARBA" id="ARBA00047371"/>
    </source>
</evidence>
<comment type="subcellular location">
    <subcellularLocation>
        <location evidence="1">Cytoplasm</location>
    </subcellularLocation>
</comment>
<dbReference type="GO" id="GO:0005829">
    <property type="term" value="C:cytosol"/>
    <property type="evidence" value="ECO:0007669"/>
    <property type="project" value="TreeGrafter"/>
</dbReference>
<keyword evidence="12" id="KW-1185">Reference proteome</keyword>
<dbReference type="SUPFAM" id="SSF53795">
    <property type="entry name" value="PEP carboxykinase-like"/>
    <property type="match status" value="1"/>
</dbReference>
<feature type="region of interest" description="Disordered" evidence="10">
    <location>
        <begin position="30"/>
        <end position="68"/>
    </location>
</feature>
<dbReference type="InterPro" id="IPR015994">
    <property type="entry name" value="PEPCK_ATP_CS"/>
</dbReference>
<gene>
    <name evidence="11" type="ORF">SADUNF_Sadunf02G0090100</name>
</gene>
<comment type="similarity">
    <text evidence="3">Belongs to the phosphoenolpyruvate carboxykinase (ATP) family.</text>
</comment>
<dbReference type="Gene3D" id="2.170.8.10">
    <property type="entry name" value="Phosphoenolpyruvate Carboxykinase, domain 2"/>
    <property type="match status" value="1"/>
</dbReference>
<evidence type="ECO:0000256" key="3">
    <source>
        <dbReference type="ARBA" id="ARBA00006052"/>
    </source>
</evidence>
<dbReference type="InterPro" id="IPR013035">
    <property type="entry name" value="PEP_carboxykinase_C"/>
</dbReference>
<dbReference type="FunFam" id="2.170.8.10:FF:000001">
    <property type="entry name" value="Phosphoenolpyruvate carboxykinase (ATP)"/>
    <property type="match status" value="1"/>
</dbReference>
<dbReference type="PANTHER" id="PTHR30031">
    <property type="entry name" value="PHOSPHOENOLPYRUVATE CARBOXYKINASE ATP"/>
    <property type="match status" value="1"/>
</dbReference>
<accession>A0A835TG98</accession>
<keyword evidence="6" id="KW-0547">Nucleotide-binding</keyword>
<dbReference type="GO" id="GO:0006094">
    <property type="term" value="P:gluconeogenesis"/>
    <property type="evidence" value="ECO:0007669"/>
    <property type="project" value="UniProtKB-UniPathway"/>
</dbReference>
<dbReference type="EMBL" id="JADGMS010000002">
    <property type="protein sequence ID" value="KAF9687405.1"/>
    <property type="molecule type" value="Genomic_DNA"/>
</dbReference>
<dbReference type="InterPro" id="IPR001272">
    <property type="entry name" value="PEP_carboxykinase_ATP"/>
</dbReference>
<keyword evidence="5" id="KW-0963">Cytoplasm</keyword>
<evidence type="ECO:0000256" key="1">
    <source>
        <dbReference type="ARBA" id="ARBA00004496"/>
    </source>
</evidence>
<dbReference type="FunFam" id="3.40.449.10:FF:000009">
    <property type="entry name" value="Uncharacterized protein"/>
    <property type="match status" value="1"/>
</dbReference>
<evidence type="ECO:0000313" key="11">
    <source>
        <dbReference type="EMBL" id="KAF9687405.1"/>
    </source>
</evidence>
<dbReference type="HAMAP" id="MF_00453">
    <property type="entry name" value="PEPCK_ATP"/>
    <property type="match status" value="1"/>
</dbReference>
<organism evidence="11 12">
    <name type="scientific">Salix dunnii</name>
    <dbReference type="NCBI Taxonomy" id="1413687"/>
    <lineage>
        <taxon>Eukaryota</taxon>
        <taxon>Viridiplantae</taxon>
        <taxon>Streptophyta</taxon>
        <taxon>Embryophyta</taxon>
        <taxon>Tracheophyta</taxon>
        <taxon>Spermatophyta</taxon>
        <taxon>Magnoliopsida</taxon>
        <taxon>eudicotyledons</taxon>
        <taxon>Gunneridae</taxon>
        <taxon>Pentapetalae</taxon>
        <taxon>rosids</taxon>
        <taxon>fabids</taxon>
        <taxon>Malpighiales</taxon>
        <taxon>Salicaceae</taxon>
        <taxon>Saliceae</taxon>
        <taxon>Salix</taxon>
    </lineage>
</organism>
<dbReference type="AlphaFoldDB" id="A0A835TG98"/>
<feature type="compositionally biased region" description="Basic and acidic residues" evidence="10">
    <location>
        <begin position="51"/>
        <end position="66"/>
    </location>
</feature>
<evidence type="ECO:0000256" key="6">
    <source>
        <dbReference type="ARBA" id="ARBA00022741"/>
    </source>
</evidence>
<comment type="catalytic activity">
    <reaction evidence="9">
        <text>oxaloacetate + ATP = phosphoenolpyruvate + ADP + CO2</text>
        <dbReference type="Rhea" id="RHEA:18617"/>
        <dbReference type="ChEBI" id="CHEBI:16452"/>
        <dbReference type="ChEBI" id="CHEBI:16526"/>
        <dbReference type="ChEBI" id="CHEBI:30616"/>
        <dbReference type="ChEBI" id="CHEBI:58702"/>
        <dbReference type="ChEBI" id="CHEBI:456216"/>
        <dbReference type="EC" id="4.1.1.49"/>
    </reaction>
</comment>
<evidence type="ECO:0000256" key="7">
    <source>
        <dbReference type="ARBA" id="ARBA00022840"/>
    </source>
</evidence>
<dbReference type="GO" id="GO:0004612">
    <property type="term" value="F:phosphoenolpyruvate carboxykinase (ATP) activity"/>
    <property type="evidence" value="ECO:0007669"/>
    <property type="project" value="UniProtKB-EC"/>
</dbReference>
<dbReference type="GO" id="GO:0005524">
    <property type="term" value="F:ATP binding"/>
    <property type="evidence" value="ECO:0007669"/>
    <property type="project" value="UniProtKB-KW"/>
</dbReference>
<evidence type="ECO:0000256" key="8">
    <source>
        <dbReference type="ARBA" id="ARBA00023239"/>
    </source>
</evidence>